<name>A0ABT0VKV3_9LACO</name>
<dbReference type="InterPro" id="IPR000415">
    <property type="entry name" value="Nitroreductase-like"/>
</dbReference>
<sequence length="201" mass="23289">MEDKFLELQKKRRTIYALGKNVELTNDEIENLVKSAVKEAPTAFNNQSTRAVILFNEKHDKFWDIVVERLHQEVPDEDAYAKTVAKINAFKAAYGTVLFYTDMAIVKSFEENVPFYAEKFYDWSEQGMGIANYSLWLALTDNNLGASLQHYNPIIDELVAKEFDIPSNWRLRSQMPFGSIESPAGEKDYIEDNERFRVLDK</sequence>
<keyword evidence="3" id="KW-1185">Reference proteome</keyword>
<dbReference type="Pfam" id="PF00881">
    <property type="entry name" value="Nitroreductase"/>
    <property type="match status" value="1"/>
</dbReference>
<dbReference type="EMBL" id="JAGMVS010000047">
    <property type="protein sequence ID" value="MCM2437047.1"/>
    <property type="molecule type" value="Genomic_DNA"/>
</dbReference>
<dbReference type="Gene3D" id="3.40.109.10">
    <property type="entry name" value="NADH Oxidase"/>
    <property type="match status" value="1"/>
</dbReference>
<dbReference type="CDD" id="cd02140">
    <property type="entry name" value="Frm2-like"/>
    <property type="match status" value="1"/>
</dbReference>
<proteinExistence type="predicted"/>
<protein>
    <submittedName>
        <fullName evidence="2">Nitroreductase family protein</fullName>
    </submittedName>
</protein>
<dbReference type="RefSeq" id="WP_205143885.1">
    <property type="nucleotide sequence ID" value="NZ_JAFBDN010000013.1"/>
</dbReference>
<dbReference type="InterPro" id="IPR033877">
    <property type="entry name" value="Frm2/Hbn1"/>
</dbReference>
<evidence type="ECO:0000313" key="3">
    <source>
        <dbReference type="Proteomes" id="UP001057481"/>
    </source>
</evidence>
<dbReference type="PANTHER" id="PTHR43035">
    <property type="entry name" value="FATTY ACID REPRESSION MUTANT PROTEIN 2-RELATED"/>
    <property type="match status" value="1"/>
</dbReference>
<gene>
    <name evidence="2" type="ORF">KAK10_03750</name>
</gene>
<dbReference type="SUPFAM" id="SSF55469">
    <property type="entry name" value="FMN-dependent nitroreductase-like"/>
    <property type="match status" value="1"/>
</dbReference>
<evidence type="ECO:0000313" key="2">
    <source>
        <dbReference type="EMBL" id="MCM2437047.1"/>
    </source>
</evidence>
<dbReference type="InterPro" id="IPR029479">
    <property type="entry name" value="Nitroreductase"/>
</dbReference>
<dbReference type="Proteomes" id="UP001057481">
    <property type="component" value="Unassembled WGS sequence"/>
</dbReference>
<feature type="domain" description="Nitroreductase" evidence="1">
    <location>
        <begin position="10"/>
        <end position="178"/>
    </location>
</feature>
<accession>A0ABT0VKV3</accession>
<reference evidence="2" key="1">
    <citation type="submission" date="2021-04" db="EMBL/GenBank/DDBJ databases">
        <title>Taxonomic assessment of Weissella genus.</title>
        <authorList>
            <person name="Fanelli F."/>
            <person name="Chieffi D."/>
            <person name="Dell'Aquila A."/>
            <person name="Gyu-Sung C."/>
            <person name="Franz C.M.A.P."/>
            <person name="Fusco V."/>
        </authorList>
    </citation>
    <scope>NUCLEOTIDE SEQUENCE</scope>
    <source>
        <strain evidence="2">LMG 25373</strain>
    </source>
</reference>
<organism evidence="2 3">
    <name type="scientific">Periweissella beninensis</name>
    <dbReference type="NCBI Taxonomy" id="504936"/>
    <lineage>
        <taxon>Bacteria</taxon>
        <taxon>Bacillati</taxon>
        <taxon>Bacillota</taxon>
        <taxon>Bacilli</taxon>
        <taxon>Lactobacillales</taxon>
        <taxon>Lactobacillaceae</taxon>
        <taxon>Periweissella</taxon>
    </lineage>
</organism>
<comment type="caution">
    <text evidence="2">The sequence shown here is derived from an EMBL/GenBank/DDBJ whole genome shotgun (WGS) entry which is preliminary data.</text>
</comment>
<dbReference type="PANTHER" id="PTHR43035:SF1">
    <property type="entry name" value="FATTY ACID REPRESSION MUTANT PROTEIN 2-RELATED"/>
    <property type="match status" value="1"/>
</dbReference>
<evidence type="ECO:0000259" key="1">
    <source>
        <dbReference type="Pfam" id="PF00881"/>
    </source>
</evidence>